<evidence type="ECO:0000256" key="10">
    <source>
        <dbReference type="ARBA" id="ARBA00022679"/>
    </source>
</evidence>
<name>A0A2S9JR63_9SPHI</name>
<evidence type="ECO:0000256" key="17">
    <source>
        <dbReference type="ARBA" id="ARBA00023264"/>
    </source>
</evidence>
<dbReference type="EC" id="2.7.7.41" evidence="6"/>
<evidence type="ECO:0000256" key="11">
    <source>
        <dbReference type="ARBA" id="ARBA00022692"/>
    </source>
</evidence>
<protein>
    <recommendedName>
        <fullName evidence="7">Phosphatidate cytidylyltransferase</fullName>
        <ecNumber evidence="6">2.7.7.41</ecNumber>
    </recommendedName>
    <alternativeName>
        <fullName evidence="20">CDP-DAG synthase</fullName>
    </alternativeName>
    <alternativeName>
        <fullName evidence="22">CDP-DG synthase</fullName>
    </alternativeName>
    <alternativeName>
        <fullName evidence="18">CDP-diacylglycerol synthase</fullName>
    </alternativeName>
    <alternativeName>
        <fullName evidence="21">CDP-diglyceride pyrophosphorylase</fullName>
    </alternativeName>
    <alternativeName>
        <fullName evidence="23">CDP-diglyceride synthase</fullName>
    </alternativeName>
    <alternativeName>
        <fullName evidence="19">CTP:phosphatidate cytidylyltransferase</fullName>
    </alternativeName>
</protein>
<keyword evidence="9" id="KW-0444">Lipid biosynthesis</keyword>
<reference evidence="25 26" key="1">
    <citation type="submission" date="2018-02" db="EMBL/GenBank/DDBJ databases">
        <title>The draft genome of Sphingobacterium gobiense H7.</title>
        <authorList>
            <person name="Li L."/>
            <person name="Liu L."/>
            <person name="Zhang X."/>
            <person name="Wang T."/>
            <person name="Liang L."/>
        </authorList>
    </citation>
    <scope>NUCLEOTIDE SEQUENCE [LARGE SCALE GENOMIC DNA]</scope>
    <source>
        <strain evidence="25 26">ACCC 05757</strain>
    </source>
</reference>
<evidence type="ECO:0000256" key="20">
    <source>
        <dbReference type="ARBA" id="ARBA00032253"/>
    </source>
</evidence>
<organism evidence="25 26">
    <name type="scientific">Sphingobacterium gobiense</name>
    <dbReference type="NCBI Taxonomy" id="1382456"/>
    <lineage>
        <taxon>Bacteria</taxon>
        <taxon>Pseudomonadati</taxon>
        <taxon>Bacteroidota</taxon>
        <taxon>Sphingobacteriia</taxon>
        <taxon>Sphingobacteriales</taxon>
        <taxon>Sphingobacteriaceae</taxon>
        <taxon>Sphingobacterium</taxon>
    </lineage>
</organism>
<feature type="transmembrane region" description="Helical" evidence="24">
    <location>
        <begin position="177"/>
        <end position="198"/>
    </location>
</feature>
<sequence length="237" mass="26786">MMFWTLFYIIVIFFTIGGIAIFILNRKSNAEQRKARWVKYIFYLLAVSITVCCIQYGIMHYLAIVLLIIGTYEIITGWRSSNRGILFLGLSILSYMALAFSFYQFSSQVALERILYVYTIVFTFDGFAQITGQLFGKKKVLPKISPDKTIAGVVGGYAMGIATGWFVIQWLNMPGYAIGFSPLIVCTAAFVGDALASWYKRRCNLKDYSNLIPGHGGVLDRFDSFIFAGAVFWLVYL</sequence>
<keyword evidence="17" id="KW-1208">Phospholipid metabolism</keyword>
<evidence type="ECO:0000256" key="15">
    <source>
        <dbReference type="ARBA" id="ARBA00023136"/>
    </source>
</evidence>
<dbReference type="GO" id="GO:0016024">
    <property type="term" value="P:CDP-diacylglycerol biosynthetic process"/>
    <property type="evidence" value="ECO:0007669"/>
    <property type="project" value="TreeGrafter"/>
</dbReference>
<comment type="pathway">
    <text evidence="4">Lipid metabolism.</text>
</comment>
<evidence type="ECO:0000313" key="26">
    <source>
        <dbReference type="Proteomes" id="UP000238642"/>
    </source>
</evidence>
<evidence type="ECO:0000256" key="24">
    <source>
        <dbReference type="SAM" id="Phobius"/>
    </source>
</evidence>
<keyword evidence="10 25" id="KW-0808">Transferase</keyword>
<evidence type="ECO:0000256" key="1">
    <source>
        <dbReference type="ARBA" id="ARBA00001698"/>
    </source>
</evidence>
<keyword evidence="11 24" id="KW-0812">Transmembrane</keyword>
<comment type="pathway">
    <text evidence="3">Phospholipid metabolism; CDP-diacylglycerol biosynthesis; CDP-diacylglycerol from sn-glycerol 3-phosphate: step 3/3.</text>
</comment>
<feature type="transmembrane region" description="Helical" evidence="24">
    <location>
        <begin position="62"/>
        <end position="78"/>
    </location>
</feature>
<evidence type="ECO:0000256" key="4">
    <source>
        <dbReference type="ARBA" id="ARBA00005189"/>
    </source>
</evidence>
<feature type="transmembrane region" description="Helical" evidence="24">
    <location>
        <begin position="115"/>
        <end position="136"/>
    </location>
</feature>
<evidence type="ECO:0000256" key="8">
    <source>
        <dbReference type="ARBA" id="ARBA00022475"/>
    </source>
</evidence>
<evidence type="ECO:0000256" key="12">
    <source>
        <dbReference type="ARBA" id="ARBA00022695"/>
    </source>
</evidence>
<keyword evidence="15 24" id="KW-0472">Membrane</keyword>
<dbReference type="Proteomes" id="UP000238642">
    <property type="component" value="Unassembled WGS sequence"/>
</dbReference>
<feature type="transmembrane region" description="Helical" evidence="24">
    <location>
        <begin position="148"/>
        <end position="171"/>
    </location>
</feature>
<dbReference type="GO" id="GO:0004605">
    <property type="term" value="F:phosphatidate cytidylyltransferase activity"/>
    <property type="evidence" value="ECO:0007669"/>
    <property type="project" value="UniProtKB-EC"/>
</dbReference>
<evidence type="ECO:0000256" key="18">
    <source>
        <dbReference type="ARBA" id="ARBA00029893"/>
    </source>
</evidence>
<gene>
    <name evidence="25" type="ORF">C5749_00315</name>
</gene>
<dbReference type="OrthoDB" id="9799199at2"/>
<feature type="transmembrane region" description="Helical" evidence="24">
    <location>
        <begin position="37"/>
        <end position="56"/>
    </location>
</feature>
<evidence type="ECO:0000256" key="16">
    <source>
        <dbReference type="ARBA" id="ARBA00023209"/>
    </source>
</evidence>
<accession>A0A2S9JR63</accession>
<dbReference type="PANTHER" id="PTHR46382:SF1">
    <property type="entry name" value="PHOSPHATIDATE CYTIDYLYLTRANSFERASE"/>
    <property type="match status" value="1"/>
</dbReference>
<feature type="transmembrane region" description="Helical" evidence="24">
    <location>
        <begin position="85"/>
        <end position="103"/>
    </location>
</feature>
<evidence type="ECO:0000256" key="2">
    <source>
        <dbReference type="ARBA" id="ARBA00004651"/>
    </source>
</evidence>
<keyword evidence="8" id="KW-1003">Cell membrane</keyword>
<dbReference type="EMBL" id="PVBS01000001">
    <property type="protein sequence ID" value="PRD55782.1"/>
    <property type="molecule type" value="Genomic_DNA"/>
</dbReference>
<dbReference type="PANTHER" id="PTHR46382">
    <property type="entry name" value="PHOSPHATIDATE CYTIDYLYLTRANSFERASE"/>
    <property type="match status" value="1"/>
</dbReference>
<dbReference type="Pfam" id="PF01148">
    <property type="entry name" value="CTP_transf_1"/>
    <property type="match status" value="1"/>
</dbReference>
<evidence type="ECO:0000256" key="9">
    <source>
        <dbReference type="ARBA" id="ARBA00022516"/>
    </source>
</evidence>
<feature type="transmembrane region" description="Helical" evidence="24">
    <location>
        <begin position="6"/>
        <end position="25"/>
    </location>
</feature>
<keyword evidence="16" id="KW-0594">Phospholipid biosynthesis</keyword>
<evidence type="ECO:0000256" key="22">
    <source>
        <dbReference type="ARBA" id="ARBA00032743"/>
    </source>
</evidence>
<comment type="similarity">
    <text evidence="5">Belongs to the CDS family.</text>
</comment>
<dbReference type="GO" id="GO:0005886">
    <property type="term" value="C:plasma membrane"/>
    <property type="evidence" value="ECO:0007669"/>
    <property type="project" value="UniProtKB-SubCell"/>
</dbReference>
<evidence type="ECO:0000256" key="6">
    <source>
        <dbReference type="ARBA" id="ARBA00012487"/>
    </source>
</evidence>
<keyword evidence="12 25" id="KW-0548">Nucleotidyltransferase</keyword>
<comment type="catalytic activity">
    <reaction evidence="1">
        <text>a 1,2-diacyl-sn-glycero-3-phosphate + CTP + H(+) = a CDP-1,2-diacyl-sn-glycerol + diphosphate</text>
        <dbReference type="Rhea" id="RHEA:16229"/>
        <dbReference type="ChEBI" id="CHEBI:15378"/>
        <dbReference type="ChEBI" id="CHEBI:33019"/>
        <dbReference type="ChEBI" id="CHEBI:37563"/>
        <dbReference type="ChEBI" id="CHEBI:58332"/>
        <dbReference type="ChEBI" id="CHEBI:58608"/>
        <dbReference type="EC" id="2.7.7.41"/>
    </reaction>
</comment>
<evidence type="ECO:0000256" key="13">
    <source>
        <dbReference type="ARBA" id="ARBA00022989"/>
    </source>
</evidence>
<evidence type="ECO:0000313" key="25">
    <source>
        <dbReference type="EMBL" id="PRD55782.1"/>
    </source>
</evidence>
<evidence type="ECO:0000256" key="5">
    <source>
        <dbReference type="ARBA" id="ARBA00010185"/>
    </source>
</evidence>
<evidence type="ECO:0000256" key="19">
    <source>
        <dbReference type="ARBA" id="ARBA00031825"/>
    </source>
</evidence>
<evidence type="ECO:0000256" key="23">
    <source>
        <dbReference type="ARBA" id="ARBA00033406"/>
    </source>
</evidence>
<evidence type="ECO:0000256" key="3">
    <source>
        <dbReference type="ARBA" id="ARBA00005119"/>
    </source>
</evidence>
<keyword evidence="14" id="KW-0443">Lipid metabolism</keyword>
<comment type="subcellular location">
    <subcellularLocation>
        <location evidence="2">Cell membrane</location>
        <topology evidence="2">Multi-pass membrane protein</topology>
    </subcellularLocation>
</comment>
<proteinExistence type="inferred from homology"/>
<evidence type="ECO:0000256" key="7">
    <source>
        <dbReference type="ARBA" id="ARBA00019373"/>
    </source>
</evidence>
<evidence type="ECO:0000256" key="14">
    <source>
        <dbReference type="ARBA" id="ARBA00023098"/>
    </source>
</evidence>
<keyword evidence="26" id="KW-1185">Reference proteome</keyword>
<comment type="caution">
    <text evidence="25">The sequence shown here is derived from an EMBL/GenBank/DDBJ whole genome shotgun (WGS) entry which is preliminary data.</text>
</comment>
<keyword evidence="13 24" id="KW-1133">Transmembrane helix</keyword>
<evidence type="ECO:0000256" key="21">
    <source>
        <dbReference type="ARBA" id="ARBA00032396"/>
    </source>
</evidence>
<dbReference type="AlphaFoldDB" id="A0A2S9JR63"/>